<dbReference type="PANTHER" id="PTHR24369:SF210">
    <property type="entry name" value="CHAOPTIN-RELATED"/>
    <property type="match status" value="1"/>
</dbReference>
<evidence type="ECO:0000256" key="1">
    <source>
        <dbReference type="ARBA" id="ARBA00022614"/>
    </source>
</evidence>
<evidence type="ECO:0000256" key="4">
    <source>
        <dbReference type="SAM" id="MobiDB-lite"/>
    </source>
</evidence>
<dbReference type="Gene3D" id="3.80.10.10">
    <property type="entry name" value="Ribonuclease Inhibitor"/>
    <property type="match status" value="1"/>
</dbReference>
<reference evidence="6" key="1">
    <citation type="journal article" date="2008" name="Nature">
        <title>The amphioxus genome and the evolution of the chordate karyotype.</title>
        <authorList>
            <consortium name="US DOE Joint Genome Institute (JGI-PGF)"/>
            <person name="Putnam N.H."/>
            <person name="Butts T."/>
            <person name="Ferrier D.E.K."/>
            <person name="Furlong R.F."/>
            <person name="Hellsten U."/>
            <person name="Kawashima T."/>
            <person name="Robinson-Rechavi M."/>
            <person name="Shoguchi E."/>
            <person name="Terry A."/>
            <person name="Yu J.-K."/>
            <person name="Benito-Gutierrez E.L."/>
            <person name="Dubchak I."/>
            <person name="Garcia-Fernandez J."/>
            <person name="Gibson-Brown J.J."/>
            <person name="Grigoriev I.V."/>
            <person name="Horton A.C."/>
            <person name="de Jong P.J."/>
            <person name="Jurka J."/>
            <person name="Kapitonov V.V."/>
            <person name="Kohara Y."/>
            <person name="Kuroki Y."/>
            <person name="Lindquist E."/>
            <person name="Lucas S."/>
            <person name="Osoegawa K."/>
            <person name="Pennacchio L.A."/>
            <person name="Salamov A.A."/>
            <person name="Satou Y."/>
            <person name="Sauka-Spengler T."/>
            <person name="Schmutz J."/>
            <person name="Shin-I T."/>
            <person name="Toyoda A."/>
            <person name="Bronner-Fraser M."/>
            <person name="Fujiyama A."/>
            <person name="Holland L.Z."/>
            <person name="Holland P.W.H."/>
            <person name="Satoh N."/>
            <person name="Rokhsar D.S."/>
        </authorList>
    </citation>
    <scope>NUCLEOTIDE SEQUENCE [LARGE SCALE GENOMIC DNA]</scope>
    <source>
        <strain evidence="6">S238N-H82</strain>
        <tissue evidence="6">Testes</tissue>
    </source>
</reference>
<dbReference type="InterPro" id="IPR003591">
    <property type="entry name" value="Leu-rich_rpt_typical-subtyp"/>
</dbReference>
<evidence type="ECO:0000313" key="6">
    <source>
        <dbReference type="EMBL" id="EEN42239.1"/>
    </source>
</evidence>
<feature type="region of interest" description="Disordered" evidence="4">
    <location>
        <begin position="24"/>
        <end position="43"/>
    </location>
</feature>
<dbReference type="AlphaFoldDB" id="C3ZYW8"/>
<dbReference type="InterPro" id="IPR050541">
    <property type="entry name" value="LRR_TM_domain-containing"/>
</dbReference>
<evidence type="ECO:0000256" key="5">
    <source>
        <dbReference type="SAM" id="Phobius"/>
    </source>
</evidence>
<protein>
    <recommendedName>
        <fullName evidence="7">LRRCT domain-containing protein</fullName>
    </recommendedName>
</protein>
<keyword evidence="5" id="KW-0472">Membrane</keyword>
<dbReference type="InterPro" id="IPR032675">
    <property type="entry name" value="LRR_dom_sf"/>
</dbReference>
<feature type="region of interest" description="Disordered" evidence="4">
    <location>
        <begin position="115"/>
        <end position="150"/>
    </location>
</feature>
<proteinExistence type="predicted"/>
<evidence type="ECO:0000256" key="3">
    <source>
        <dbReference type="ARBA" id="ARBA00022737"/>
    </source>
</evidence>
<feature type="compositionally biased region" description="Polar residues" evidence="4">
    <location>
        <begin position="115"/>
        <end position="137"/>
    </location>
</feature>
<dbReference type="SMART" id="SM00369">
    <property type="entry name" value="LRR_TYP"/>
    <property type="match status" value="2"/>
</dbReference>
<dbReference type="SUPFAM" id="SSF52058">
    <property type="entry name" value="L domain-like"/>
    <property type="match status" value="1"/>
</dbReference>
<dbReference type="InterPro" id="IPR001611">
    <property type="entry name" value="Leu-rich_rpt"/>
</dbReference>
<dbReference type="EMBL" id="GG666738">
    <property type="protein sequence ID" value="EEN42239.1"/>
    <property type="molecule type" value="Genomic_DNA"/>
</dbReference>
<keyword evidence="3" id="KW-0677">Repeat</keyword>
<keyword evidence="2" id="KW-0732">Signal</keyword>
<evidence type="ECO:0000256" key="2">
    <source>
        <dbReference type="ARBA" id="ARBA00022729"/>
    </source>
</evidence>
<dbReference type="PROSITE" id="PS51450">
    <property type="entry name" value="LRR"/>
    <property type="match status" value="1"/>
</dbReference>
<name>C3ZYW8_BRAFL</name>
<keyword evidence="1" id="KW-0433">Leucine-rich repeat</keyword>
<sequence length="686" mass="75028">MSFATTVPISTQAAEELTSLTFRPGGVNETSLSAPDIKSTPEASTTFVPTFASTDRSPRPSPSLHPALFVLPPVVVVVALGVCVTFGLKNVRQRRQRRPKQARGQCVNANYGYQQRSSSSFDNGTTQRTAQRESAGSDQPEPEDPHVQATPSSLYNMASVFSFATTYGAAAAATYSPSTQIRTTYQTYTNEEVFCGTPTVDARPMSFFADSSAYGRADLADSSAYGRADQAYSSAYGRADQALSEDSLRHDSGSVSPLYKTAGAVINDTFGLKEFPWESLPNLPSLEELDLSFNSLANVGTAGMLSSLRHLQNLNLKYNNLRRLPEASLRTRHTVTVMLTNNPVHCDCELTWLVKYPTCGQNYDSYCEVTGCNACAGQTKSLSDVVCEATGSKGRVGLQDLLQLCNSQNSSMFGGASTEFPSTQSIDNLARQTTLSPGGHDEASDKAPNVTTFTRSYTFIDRFKRPHQHLHPALFVLPPVALTVAIGIFATIGIRISRRRQPRPKLRRDQCMRQRYRNREDRNLDHVVNVTMQSTAQFTLTMRGWPPTDTAHVQAFSSRSSCYNIASSFSSATRCGLVAGAVNSANNSRTAQQRYIDTAADVAMSTRITQPVDHTLSEASLCQSTIDMTVSSLYRASDDAVNFVYDDINRSGEQRSEQDQSAMYHPMGEVCHQGTEEGDDNELYLS</sequence>
<dbReference type="PANTHER" id="PTHR24369">
    <property type="entry name" value="ANTIGEN BSP, PUTATIVE-RELATED"/>
    <property type="match status" value="1"/>
</dbReference>
<dbReference type="InParanoid" id="C3ZYW8"/>
<keyword evidence="5" id="KW-0812">Transmembrane</keyword>
<evidence type="ECO:0008006" key="7">
    <source>
        <dbReference type="Google" id="ProtNLM"/>
    </source>
</evidence>
<feature type="transmembrane region" description="Helical" evidence="5">
    <location>
        <begin position="67"/>
        <end position="88"/>
    </location>
</feature>
<organism>
    <name type="scientific">Branchiostoma floridae</name>
    <name type="common">Florida lancelet</name>
    <name type="synonym">Amphioxus</name>
    <dbReference type="NCBI Taxonomy" id="7739"/>
    <lineage>
        <taxon>Eukaryota</taxon>
        <taxon>Metazoa</taxon>
        <taxon>Chordata</taxon>
        <taxon>Cephalochordata</taxon>
        <taxon>Leptocardii</taxon>
        <taxon>Amphioxiformes</taxon>
        <taxon>Branchiostomatidae</taxon>
        <taxon>Branchiostoma</taxon>
    </lineage>
</organism>
<keyword evidence="5" id="KW-1133">Transmembrane helix</keyword>
<gene>
    <name evidence="6" type="ORF">BRAFLDRAFT_109415</name>
</gene>
<feature type="transmembrane region" description="Helical" evidence="5">
    <location>
        <begin position="472"/>
        <end position="494"/>
    </location>
</feature>
<accession>C3ZYW8</accession>